<sequence>MKTILLINDGSTAVLSAAKLTLQIARDMQAEILIVQTYPQLKALPVKVLAGSRGGSAEAAERKPERFYHLFQRLSQSQDGFQPAISMVELPQADAPAVASFAQKAGCWLIVRGCGKMPPGQETLDYQSLLNRLHCPLLLMPERWDGEGIHRMTYMADLRYCRLNIMRYLARWATASRASLSLAHFSKEGLVPIVESYGVQLFADVARQLPPCSLSFNNIREPDIHRAVDILINGLHTDLIALINHRFHFEQLIGNRLTDQFPPAIGVPLLLFPM</sequence>
<dbReference type="EMBL" id="JANHOH010000002">
    <property type="protein sequence ID" value="MCQ6958708.1"/>
    <property type="molecule type" value="Genomic_DNA"/>
</dbReference>
<keyword evidence="2" id="KW-1185">Reference proteome</keyword>
<reference evidence="1 2" key="1">
    <citation type="submission" date="2022-07" db="EMBL/GenBank/DDBJ databases">
        <title>Mucilaginibacter sp. JC4.</title>
        <authorList>
            <person name="Le V."/>
            <person name="Ko S.-R."/>
            <person name="Ahn C.-Y."/>
            <person name="Oh H.-M."/>
        </authorList>
    </citation>
    <scope>NUCLEOTIDE SEQUENCE [LARGE SCALE GENOMIC DNA]</scope>
    <source>
        <strain evidence="1 2">JC4</strain>
    </source>
</reference>
<organism evidence="1 2">
    <name type="scientific">Mucilaginibacter aquariorum</name>
    <dbReference type="NCBI Taxonomy" id="2967225"/>
    <lineage>
        <taxon>Bacteria</taxon>
        <taxon>Pseudomonadati</taxon>
        <taxon>Bacteroidota</taxon>
        <taxon>Sphingobacteriia</taxon>
        <taxon>Sphingobacteriales</taxon>
        <taxon>Sphingobacteriaceae</taxon>
        <taxon>Mucilaginibacter</taxon>
    </lineage>
</organism>
<dbReference type="Gene3D" id="3.40.50.12370">
    <property type="match status" value="1"/>
</dbReference>
<dbReference type="SUPFAM" id="SSF52402">
    <property type="entry name" value="Adenine nucleotide alpha hydrolases-like"/>
    <property type="match status" value="1"/>
</dbReference>
<dbReference type="RefSeq" id="WP_256538905.1">
    <property type="nucleotide sequence ID" value="NZ_JANHOH010000002.1"/>
</dbReference>
<accession>A0ABT1T2K9</accession>
<dbReference type="Proteomes" id="UP001204376">
    <property type="component" value="Unassembled WGS sequence"/>
</dbReference>
<evidence type="ECO:0000313" key="1">
    <source>
        <dbReference type="EMBL" id="MCQ6958708.1"/>
    </source>
</evidence>
<name>A0ABT1T2K9_9SPHI</name>
<comment type="caution">
    <text evidence="1">The sequence shown here is derived from an EMBL/GenBank/DDBJ whole genome shotgun (WGS) entry which is preliminary data.</text>
</comment>
<evidence type="ECO:0000313" key="2">
    <source>
        <dbReference type="Proteomes" id="UP001204376"/>
    </source>
</evidence>
<gene>
    <name evidence="1" type="ORF">NPE20_12100</name>
</gene>
<proteinExistence type="predicted"/>
<protein>
    <submittedName>
        <fullName evidence="1">Universal stress protein</fullName>
    </submittedName>
</protein>